<dbReference type="KEGG" id="aten:116293995"/>
<dbReference type="AlphaFoldDB" id="A0A6P8HXP2"/>
<dbReference type="RefSeq" id="XP_031557362.1">
    <property type="nucleotide sequence ID" value="XM_031701502.1"/>
</dbReference>
<gene>
    <name evidence="3" type="primary">LOC116293995</name>
</gene>
<evidence type="ECO:0000256" key="1">
    <source>
        <dbReference type="ARBA" id="ARBA00005535"/>
    </source>
</evidence>
<dbReference type="FunCoup" id="A0A6P8HXP2">
    <property type="interactions" value="650"/>
</dbReference>
<dbReference type="InterPro" id="IPR028241">
    <property type="entry name" value="RAVE2/Rogdi"/>
</dbReference>
<dbReference type="GeneID" id="116293995"/>
<dbReference type="Proteomes" id="UP000515163">
    <property type="component" value="Unplaced"/>
</dbReference>
<dbReference type="InParanoid" id="A0A6P8HXP2"/>
<evidence type="ECO:0000313" key="2">
    <source>
        <dbReference type="Proteomes" id="UP000515163"/>
    </source>
</evidence>
<protein>
    <submittedName>
        <fullName evidence="3">Protein rogdi homolog</fullName>
    </submittedName>
</protein>
<comment type="similarity">
    <text evidence="1">Belongs to the rogdi family.</text>
</comment>
<accession>A0A6P8HXP2</accession>
<dbReference type="OrthoDB" id="66510at2759"/>
<proteinExistence type="inferred from homology"/>
<organism evidence="2 3">
    <name type="scientific">Actinia tenebrosa</name>
    <name type="common">Australian red waratah sea anemone</name>
    <dbReference type="NCBI Taxonomy" id="6105"/>
    <lineage>
        <taxon>Eukaryota</taxon>
        <taxon>Metazoa</taxon>
        <taxon>Cnidaria</taxon>
        <taxon>Anthozoa</taxon>
        <taxon>Hexacorallia</taxon>
        <taxon>Actiniaria</taxon>
        <taxon>Actiniidae</taxon>
        <taxon>Actinia</taxon>
    </lineage>
</organism>
<sequence length="283" mass="32368">MADEEELKVMKLEFDWLLREHVPKVLRHMDAILQECLMWLQFSSVSTSNKGQGDPPKPQDYFMLSTPNADLLKGYIAIEGEDISKADIKFRLPKVSNSGFRVFIRDSHPWRLQQIQDAINYLQLCTEKVEEMKNMNNYSSGREVSKIIDDIANCLTKGKNCLMVPKKMPVLDIINSSNQKSFKPSLPEDVASNFYINCDKLVLSVFTLITLPVPPQNPKQVMEGDQVGHTFEHNSKWMEINSHFEVDCSIPRLKDSVVLFTAALQICQQLKDKIVAFSILDSR</sequence>
<dbReference type="PANTHER" id="PTHR13618">
    <property type="entry name" value="LEUCINE ZIPPER CONTAINING TRANSCRIPTION FACTOR LZF1"/>
    <property type="match status" value="1"/>
</dbReference>
<reference evidence="3" key="1">
    <citation type="submission" date="2025-08" db="UniProtKB">
        <authorList>
            <consortium name="RefSeq"/>
        </authorList>
    </citation>
    <scope>IDENTIFICATION</scope>
    <source>
        <tissue evidence="3">Tentacle</tissue>
    </source>
</reference>
<dbReference type="GO" id="GO:0043291">
    <property type="term" value="C:RAVE complex"/>
    <property type="evidence" value="ECO:0007669"/>
    <property type="project" value="TreeGrafter"/>
</dbReference>
<dbReference type="PANTHER" id="PTHR13618:SF1">
    <property type="entry name" value="PROTEIN ROGDI HOMOLOG"/>
    <property type="match status" value="1"/>
</dbReference>
<evidence type="ECO:0000313" key="3">
    <source>
        <dbReference type="RefSeq" id="XP_031557362.1"/>
    </source>
</evidence>
<name>A0A6P8HXP2_ACTTE</name>
<keyword evidence="2" id="KW-1185">Reference proteome</keyword>
<dbReference type="Pfam" id="PF10259">
    <property type="entry name" value="Rogdi_lz"/>
    <property type="match status" value="1"/>
</dbReference>